<evidence type="ECO:0000256" key="3">
    <source>
        <dbReference type="SAM" id="Phobius"/>
    </source>
</evidence>
<dbReference type="Pfam" id="PF04982">
    <property type="entry name" value="TM_HPP"/>
    <property type="match status" value="1"/>
</dbReference>
<feature type="transmembrane region" description="Helical" evidence="3">
    <location>
        <begin position="123"/>
        <end position="145"/>
    </location>
</feature>
<dbReference type="EMBL" id="JAHRHY010000001">
    <property type="protein sequence ID" value="KAG9073292.1"/>
    <property type="molecule type" value="Genomic_DNA"/>
</dbReference>
<keyword evidence="1" id="KW-0175">Coiled coil</keyword>
<keyword evidence="3" id="KW-0472">Membrane</keyword>
<evidence type="ECO:0000313" key="5">
    <source>
        <dbReference type="EMBL" id="KAG9073292.1"/>
    </source>
</evidence>
<dbReference type="PANTHER" id="PTHR33741">
    <property type="entry name" value="TRANSMEMBRANE PROTEIN DDB_G0269096-RELATED"/>
    <property type="match status" value="1"/>
</dbReference>
<protein>
    <recommendedName>
        <fullName evidence="4">HPP transmembrane region domain-containing protein</fullName>
    </recommendedName>
</protein>
<feature type="compositionally biased region" description="Low complexity" evidence="2">
    <location>
        <begin position="261"/>
        <end position="276"/>
    </location>
</feature>
<feature type="domain" description="HPP transmembrane region" evidence="4">
    <location>
        <begin position="30"/>
        <end position="196"/>
    </location>
</feature>
<organism evidence="5 6">
    <name type="scientific">Linnemannia hyalina</name>
    <dbReference type="NCBI Taxonomy" id="64524"/>
    <lineage>
        <taxon>Eukaryota</taxon>
        <taxon>Fungi</taxon>
        <taxon>Fungi incertae sedis</taxon>
        <taxon>Mucoromycota</taxon>
        <taxon>Mortierellomycotina</taxon>
        <taxon>Mortierellomycetes</taxon>
        <taxon>Mortierellales</taxon>
        <taxon>Mortierellaceae</taxon>
        <taxon>Linnemannia</taxon>
    </lineage>
</organism>
<feature type="region of interest" description="Disordered" evidence="2">
    <location>
        <begin position="324"/>
        <end position="343"/>
    </location>
</feature>
<gene>
    <name evidence="5" type="ORF">KI688_001084</name>
</gene>
<feature type="transmembrane region" description="Helical" evidence="3">
    <location>
        <begin position="67"/>
        <end position="87"/>
    </location>
</feature>
<proteinExistence type="predicted"/>
<keyword evidence="6" id="KW-1185">Reference proteome</keyword>
<reference evidence="5" key="1">
    <citation type="submission" date="2021-06" db="EMBL/GenBank/DDBJ databases">
        <title>Genome Sequence of Mortierella hyaline Strain SCG-10, a Cold-Adapted, Nitrate-Reducing Fungus Isolated from Soil in Minnesota, USA.</title>
        <authorList>
            <person name="Aldossari N."/>
        </authorList>
    </citation>
    <scope>NUCLEOTIDE SEQUENCE</scope>
    <source>
        <strain evidence="5">SCG-10</strain>
    </source>
</reference>
<name>A0A9P7Y5R9_9FUNG</name>
<keyword evidence="3" id="KW-0812">Transmembrane</keyword>
<evidence type="ECO:0000256" key="2">
    <source>
        <dbReference type="SAM" id="MobiDB-lite"/>
    </source>
</evidence>
<sequence>MVSPAIQTYFSKMKGQRYDPKRLKSPPKPPTRIQVLVSTFIGSFIGIAIVASMTYNSQWFLDRNTPVIAGSFGASAVLIYGAIEAPLSQPRNVIGGHIMASFIGVSLYKLFNLMSTELFNRLHWLLCSLAVSISLFVMQVTHTVHPPASASALIAVTGGQAIYDLGYWYLLCPIALGVALMMIVAMLVNNVVRTYPSHWWAPKSRIIHVVDQDMTTTLADFMPPDDDDEDEDEQEKEGQKAERDGVASSPLGNNNNKSSTHHPTISSSSSLTFSPLDNHSSPNHPPTSITPHPAPIIHTHTQPQYAVYYGGDHKEELRDGEMLQELHSGSSSSPKDLEHGHGPHGLINRRHSIMIGLRGSTHPIARTTSSGTTVSHVTATEEEYRATIEQLQQRILDLESRLAAVPADSGAGSN</sequence>
<dbReference type="OrthoDB" id="2016548at2759"/>
<feature type="region of interest" description="Disordered" evidence="2">
    <location>
        <begin position="218"/>
        <end position="297"/>
    </location>
</feature>
<feature type="transmembrane region" description="Helical" evidence="3">
    <location>
        <begin position="33"/>
        <end position="55"/>
    </location>
</feature>
<feature type="transmembrane region" description="Helical" evidence="3">
    <location>
        <begin position="165"/>
        <end position="188"/>
    </location>
</feature>
<dbReference type="InterPro" id="IPR007065">
    <property type="entry name" value="HPP"/>
</dbReference>
<keyword evidence="3" id="KW-1133">Transmembrane helix</keyword>
<feature type="coiled-coil region" evidence="1">
    <location>
        <begin position="374"/>
        <end position="401"/>
    </location>
</feature>
<feature type="transmembrane region" description="Helical" evidence="3">
    <location>
        <begin position="93"/>
        <end position="111"/>
    </location>
</feature>
<evidence type="ECO:0000256" key="1">
    <source>
        <dbReference type="SAM" id="Coils"/>
    </source>
</evidence>
<comment type="caution">
    <text evidence="5">The sequence shown here is derived from an EMBL/GenBank/DDBJ whole genome shotgun (WGS) entry which is preliminary data.</text>
</comment>
<dbReference type="Proteomes" id="UP000707451">
    <property type="component" value="Unassembled WGS sequence"/>
</dbReference>
<dbReference type="AlphaFoldDB" id="A0A9P7Y5R9"/>
<evidence type="ECO:0000259" key="4">
    <source>
        <dbReference type="Pfam" id="PF04982"/>
    </source>
</evidence>
<dbReference type="InterPro" id="IPR058581">
    <property type="entry name" value="TM_HPP"/>
</dbReference>
<feature type="compositionally biased region" description="Polar residues" evidence="2">
    <location>
        <begin position="277"/>
        <end position="290"/>
    </location>
</feature>
<accession>A0A9P7Y5R9</accession>
<feature type="compositionally biased region" description="Acidic residues" evidence="2">
    <location>
        <begin position="223"/>
        <end position="235"/>
    </location>
</feature>
<dbReference type="PANTHER" id="PTHR33741:SF5">
    <property type="entry name" value="TRANSMEMBRANE PROTEIN DDB_G0269096-RELATED"/>
    <property type="match status" value="1"/>
</dbReference>
<feature type="compositionally biased region" description="Basic and acidic residues" evidence="2">
    <location>
        <begin position="236"/>
        <end position="245"/>
    </location>
</feature>
<evidence type="ECO:0000313" key="6">
    <source>
        <dbReference type="Proteomes" id="UP000707451"/>
    </source>
</evidence>